<dbReference type="InterPro" id="IPR000277">
    <property type="entry name" value="Cys/Met-Metab_PyrdxlP-dep_enz"/>
</dbReference>
<dbReference type="InterPro" id="IPR029068">
    <property type="entry name" value="Glyas_Bleomycin-R_OHBP_Dase"/>
</dbReference>
<dbReference type="EC" id="2.5.1.48" evidence="10"/>
<dbReference type="InterPro" id="IPR015421">
    <property type="entry name" value="PyrdxlP-dep_Trfase_major"/>
</dbReference>
<dbReference type="Gene3D" id="3.40.640.10">
    <property type="entry name" value="Type I PLP-dependent aspartate aminotransferase-like (Major domain)"/>
    <property type="match status" value="1"/>
</dbReference>
<evidence type="ECO:0000256" key="5">
    <source>
        <dbReference type="ARBA" id="ARBA00023167"/>
    </source>
</evidence>
<dbReference type="Proteomes" id="UP001163105">
    <property type="component" value="Unassembled WGS sequence"/>
</dbReference>
<gene>
    <name evidence="13" type="primary">metB</name>
    <name evidence="13" type="ORF">O9K51_06654</name>
</gene>
<keyword evidence="4" id="KW-0663">Pyridoxal phosphate</keyword>
<feature type="region of interest" description="Disordered" evidence="12">
    <location>
        <begin position="171"/>
        <end position="217"/>
    </location>
</feature>
<dbReference type="AlphaFoldDB" id="A0AB34FNT9"/>
<dbReference type="GO" id="GO:0003962">
    <property type="term" value="F:cystathionine gamma-synthase activity"/>
    <property type="evidence" value="ECO:0007669"/>
    <property type="project" value="UniProtKB-EC"/>
</dbReference>
<comment type="cofactor">
    <cofactor evidence="1">
        <name>pyridoxal 5'-phosphate</name>
        <dbReference type="ChEBI" id="CHEBI:597326"/>
    </cofactor>
</comment>
<dbReference type="GO" id="GO:0009086">
    <property type="term" value="P:methionine biosynthetic process"/>
    <property type="evidence" value="ECO:0007669"/>
    <property type="project" value="UniProtKB-KW"/>
</dbReference>
<feature type="compositionally biased region" description="Basic and acidic residues" evidence="12">
    <location>
        <begin position="378"/>
        <end position="393"/>
    </location>
</feature>
<evidence type="ECO:0000256" key="4">
    <source>
        <dbReference type="ARBA" id="ARBA00022898"/>
    </source>
</evidence>
<comment type="similarity">
    <text evidence="9">Belongs to the trans-sulfuration enzymes family. MET7 subfamily.</text>
</comment>
<dbReference type="FunFam" id="3.90.1150.10:FF:000063">
    <property type="entry name" value="Probable cystathionine gamma-synthase"/>
    <property type="match status" value="1"/>
</dbReference>
<comment type="caution">
    <text evidence="13">The sequence shown here is derived from an EMBL/GenBank/DDBJ whole genome shotgun (WGS) entry which is preliminary data.</text>
</comment>
<dbReference type="Gene3D" id="3.10.180.10">
    <property type="entry name" value="2,3-Dihydroxybiphenyl 1,2-Dioxygenase, domain 1"/>
    <property type="match status" value="1"/>
</dbReference>
<dbReference type="InterPro" id="IPR015424">
    <property type="entry name" value="PyrdxlP-dep_Trfase"/>
</dbReference>
<dbReference type="EMBL" id="JAQHRD010000005">
    <property type="protein sequence ID" value="KAJ6440862.1"/>
    <property type="molecule type" value="Genomic_DNA"/>
</dbReference>
<keyword evidence="3" id="KW-0808">Transferase</keyword>
<evidence type="ECO:0000256" key="6">
    <source>
        <dbReference type="ARBA" id="ARBA00051441"/>
    </source>
</evidence>
<evidence type="ECO:0000256" key="8">
    <source>
        <dbReference type="ARBA" id="ARBA00060510"/>
    </source>
</evidence>
<dbReference type="Gene3D" id="3.90.1150.10">
    <property type="entry name" value="Aspartate Aminotransferase, domain 1"/>
    <property type="match status" value="1"/>
</dbReference>
<comment type="catalytic activity">
    <reaction evidence="6">
        <text>O-succinyl-L-homoserine + L-cysteine = L,L-cystathionine + succinate + H(+)</text>
        <dbReference type="Rhea" id="RHEA:20397"/>
        <dbReference type="ChEBI" id="CHEBI:15378"/>
        <dbReference type="ChEBI" id="CHEBI:30031"/>
        <dbReference type="ChEBI" id="CHEBI:35235"/>
        <dbReference type="ChEBI" id="CHEBI:57661"/>
        <dbReference type="ChEBI" id="CHEBI:58161"/>
        <dbReference type="EC" id="2.5.1.48"/>
    </reaction>
</comment>
<sequence length="1018" mass="110332">MVVPSIQVSHLASSSSFFSAILQPLGINFIEAPAASRNHPAVVIFGVAGQPVLRLQQAPSSHCKLSSLVFAAPSRLAVARFLEAALRADPPQSQPQANTGPAPEGARHIVDADGVAKATVLDLDGNIMEAVYPDPRPHSSVQYNGAPVRQTQSTTSEVGRILEWNYNVASSDGSPTAAGSHARRPSIPPRSITQRSALRQATSTAPALRPDDSDQGSSLINTSTVVGALLGVAAGAVLTYGIVSRDKDQALRHETPDPGPRTLPRRATFPERPPSMEVVKTNGCRDAPKAVIAPKPDPHSQALPYSNRDSLHGQGLVAGPRRSFERDDVPRQYSSRGGTRSETVHRYAPGRGGGSGGGGGKNEGTLVGKSIDASQYGHEFDSHSRLSSRHDGGRLPNVRSRSEAPSRPQPSGPQSTLFAAMPSFALGESIPPDTAHAVSVSLPTWQSNVGYEEGEDWVVGRMTTGYPRFFIHKSIQALAEDIAAVHGRPGQGAMLFPTPRTAIRCLDFVKERVEASLVSDLDVVHLALDVSKDVSPLLRRLYPTISAVLYPQEAFAFAKQYWQHTGDGASSRRAEFCHGLFKENLLVATSGSKTVQEPQARPFRGPRRYQRQASIDVVAIPAPAKSPTPAAANEPNESSQFLEERFGRNLDLGLVERAKSAIRRRIAGSLCHEVDLHNGALPNTSPNTRGLQNLAENDVYLFPAGMNAIFNAHQALLSARGQLKSINFGFPYVDTLKILQKFGPGCVFFGHASSQDLDELETLLRSGHRFLGLFCEFPGNPLLTCPDLDRIRRLADEFDFAVVVDETIGTFANINVLSVADIVVSSLTKIFSGDSNVMGGGAILNPESRYYAALKNALDHDVFEDTYWPEDVIFMERNSRDFARRVDRINANAEAICDTLRSSPLVKSLYYPKYNTSRSNYDARRLPDGGYGGLLSVVFTDKKKAQVFYDNMEIAKGPSLGTNFTLCSPYVLLAHYQELPWAAQYGVDPDLIRVSVGLEETDHLQTTFRKALVAAEVA</sequence>
<dbReference type="PROSITE" id="PS00868">
    <property type="entry name" value="CYS_MET_METAB_PP"/>
    <property type="match status" value="1"/>
</dbReference>
<feature type="compositionally biased region" description="Polar residues" evidence="12">
    <location>
        <begin position="191"/>
        <end position="205"/>
    </location>
</feature>
<proteinExistence type="inferred from homology"/>
<dbReference type="InterPro" id="IPR054542">
    <property type="entry name" value="Cys_met_metab_PP"/>
</dbReference>
<keyword evidence="14" id="KW-1185">Reference proteome</keyword>
<dbReference type="Pfam" id="PF01053">
    <property type="entry name" value="Cys_Met_Meta_PP"/>
    <property type="match status" value="1"/>
</dbReference>
<evidence type="ECO:0000256" key="1">
    <source>
        <dbReference type="ARBA" id="ARBA00001933"/>
    </source>
</evidence>
<organism evidence="13 14">
    <name type="scientific">Purpureocillium lavendulum</name>
    <dbReference type="NCBI Taxonomy" id="1247861"/>
    <lineage>
        <taxon>Eukaryota</taxon>
        <taxon>Fungi</taxon>
        <taxon>Dikarya</taxon>
        <taxon>Ascomycota</taxon>
        <taxon>Pezizomycotina</taxon>
        <taxon>Sordariomycetes</taxon>
        <taxon>Hypocreomycetidae</taxon>
        <taxon>Hypocreales</taxon>
        <taxon>Ophiocordycipitaceae</taxon>
        <taxon>Purpureocillium</taxon>
    </lineage>
</organism>
<evidence type="ECO:0000256" key="2">
    <source>
        <dbReference type="ARBA" id="ARBA00022605"/>
    </source>
</evidence>
<dbReference type="FunFam" id="3.40.640.10:FF:000111">
    <property type="entry name" value="Cystathionine gamma-synthase"/>
    <property type="match status" value="1"/>
</dbReference>
<reference evidence="13" key="1">
    <citation type="submission" date="2023-01" db="EMBL/GenBank/DDBJ databases">
        <title>The growth and conidiation of Purpureocillium lavendulum are regulated by nitrogen source and histone H3K14 acetylation.</title>
        <authorList>
            <person name="Tang P."/>
            <person name="Han J."/>
            <person name="Zhang C."/>
            <person name="Tang P."/>
            <person name="Qi F."/>
            <person name="Zhang K."/>
            <person name="Liang L."/>
        </authorList>
    </citation>
    <scope>NUCLEOTIDE SEQUENCE</scope>
    <source>
        <strain evidence="13">YMF1.00683</strain>
    </source>
</reference>
<accession>A0AB34FNT9</accession>
<feature type="region of interest" description="Disordered" evidence="12">
    <location>
        <begin position="87"/>
        <end position="106"/>
    </location>
</feature>
<evidence type="ECO:0000256" key="9">
    <source>
        <dbReference type="ARBA" id="ARBA00061376"/>
    </source>
</evidence>
<dbReference type="PANTHER" id="PTHR42699">
    <property type="match status" value="1"/>
</dbReference>
<evidence type="ECO:0000256" key="7">
    <source>
        <dbReference type="ARBA" id="ARBA00058439"/>
    </source>
</evidence>
<comment type="pathway">
    <text evidence="8">Amino-acid biosynthesis; L-methionine biosynthesis via de novo pathway; L-cystathionine from O-succinyl-L-homoserine: step 1/1.</text>
</comment>
<keyword evidence="5" id="KW-0486">Methionine biosynthesis</keyword>
<comment type="function">
    <text evidence="7">Catalyzes the formation of L-cystathionine from O-succinyl-L-homoserine (OSHS) and L-cysteine, via a gamma-replacement reaction. In the absence of thiol, catalyzes gamma-elimination to form 2-oxobutanoate, succinate and ammonia.</text>
</comment>
<evidence type="ECO:0000256" key="11">
    <source>
        <dbReference type="ARBA" id="ARBA00083849"/>
    </source>
</evidence>
<dbReference type="InterPro" id="IPR015422">
    <property type="entry name" value="PyrdxlP-dep_Trfase_small"/>
</dbReference>
<feature type="region of interest" description="Disordered" evidence="12">
    <location>
        <begin position="131"/>
        <end position="155"/>
    </location>
</feature>
<feature type="compositionally biased region" description="Polar residues" evidence="12">
    <location>
        <begin position="332"/>
        <end position="341"/>
    </location>
</feature>
<keyword evidence="2" id="KW-0028">Amino-acid biosynthesis</keyword>
<evidence type="ECO:0000313" key="13">
    <source>
        <dbReference type="EMBL" id="KAJ6440862.1"/>
    </source>
</evidence>
<dbReference type="GO" id="GO:0030170">
    <property type="term" value="F:pyridoxal phosphate binding"/>
    <property type="evidence" value="ECO:0007669"/>
    <property type="project" value="InterPro"/>
</dbReference>
<name>A0AB34FNT9_9HYPO</name>
<dbReference type="SUPFAM" id="SSF54593">
    <property type="entry name" value="Glyoxalase/Bleomycin resistance protein/Dihydroxybiphenyl dioxygenase"/>
    <property type="match status" value="1"/>
</dbReference>
<dbReference type="PANTHER" id="PTHR42699:SF1">
    <property type="entry name" value="CYSTATHIONINE GAMMA-SYNTHASE-RELATED"/>
    <property type="match status" value="1"/>
</dbReference>
<feature type="compositionally biased region" description="Polar residues" evidence="12">
    <location>
        <begin position="139"/>
        <end position="155"/>
    </location>
</feature>
<dbReference type="GO" id="GO:0019346">
    <property type="term" value="P:transsulfuration"/>
    <property type="evidence" value="ECO:0007669"/>
    <property type="project" value="InterPro"/>
</dbReference>
<evidence type="ECO:0000313" key="14">
    <source>
        <dbReference type="Proteomes" id="UP001163105"/>
    </source>
</evidence>
<feature type="compositionally biased region" description="Gly residues" evidence="12">
    <location>
        <begin position="350"/>
        <end position="362"/>
    </location>
</feature>
<feature type="region of interest" description="Disordered" evidence="12">
    <location>
        <begin position="249"/>
        <end position="417"/>
    </location>
</feature>
<evidence type="ECO:0000256" key="10">
    <source>
        <dbReference type="ARBA" id="ARBA00066530"/>
    </source>
</evidence>
<evidence type="ECO:0000256" key="3">
    <source>
        <dbReference type="ARBA" id="ARBA00022679"/>
    </source>
</evidence>
<protein>
    <recommendedName>
        <fullName evidence="10">cystathionine gamma-synthase</fullName>
        <ecNumber evidence="10">2.5.1.48</ecNumber>
    </recommendedName>
    <alternativeName>
        <fullName evidence="11">O-succinylhomoserine (thiol)-lyase</fullName>
    </alternativeName>
</protein>
<evidence type="ECO:0000256" key="12">
    <source>
        <dbReference type="SAM" id="MobiDB-lite"/>
    </source>
</evidence>
<dbReference type="SUPFAM" id="SSF53383">
    <property type="entry name" value="PLP-dependent transferases"/>
    <property type="match status" value="1"/>
</dbReference>
<dbReference type="InterPro" id="IPR051750">
    <property type="entry name" value="Trans-sulfuration_enzymes"/>
</dbReference>